<feature type="chain" id="PRO_5015583836" description="DUF7707 domain-containing protein" evidence="2">
    <location>
        <begin position="19"/>
        <end position="186"/>
    </location>
</feature>
<keyword evidence="2" id="KW-0732">Signal</keyword>
<gene>
    <name evidence="4" type="ORF">EPUL_004846</name>
</gene>
<organism evidence="4 5">
    <name type="scientific">Erysiphe pulchra</name>
    <dbReference type="NCBI Taxonomy" id="225359"/>
    <lineage>
        <taxon>Eukaryota</taxon>
        <taxon>Fungi</taxon>
        <taxon>Dikarya</taxon>
        <taxon>Ascomycota</taxon>
        <taxon>Pezizomycotina</taxon>
        <taxon>Leotiomycetes</taxon>
        <taxon>Erysiphales</taxon>
        <taxon>Erysiphaceae</taxon>
        <taxon>Erysiphe</taxon>
    </lineage>
</organism>
<dbReference type="InterPro" id="IPR056124">
    <property type="entry name" value="DUF7707"/>
</dbReference>
<dbReference type="AlphaFoldDB" id="A0A2S4PQV1"/>
<accession>A0A2S4PQV1</accession>
<dbReference type="EMBL" id="PEDP01001024">
    <property type="protein sequence ID" value="POS84415.1"/>
    <property type="molecule type" value="Genomic_DNA"/>
</dbReference>
<evidence type="ECO:0000313" key="5">
    <source>
        <dbReference type="Proteomes" id="UP000237438"/>
    </source>
</evidence>
<feature type="compositionally biased region" description="Low complexity" evidence="1">
    <location>
        <begin position="139"/>
        <end position="160"/>
    </location>
</feature>
<feature type="non-terminal residue" evidence="4">
    <location>
        <position position="186"/>
    </location>
</feature>
<name>A0A2S4PQV1_9PEZI</name>
<dbReference type="Proteomes" id="UP000237438">
    <property type="component" value="Unassembled WGS sequence"/>
</dbReference>
<sequence>MLLSFAIVYGLLSGYVTAQSLNNSAPFNPASVSPTLRAQWCQGQTNTCGTLCSGNLKDNDCDPDTLKYSCLCGANNSAPGLQYYKETMPTFICEMVFDNCIKAGENSQAAQALCTENEKRDCGHLSPEEFVGASPASNSAPTLPSSSGASASPSTASGAAATNISPRHFETGALAIGIIAALGLIP</sequence>
<dbReference type="PANTHER" id="PTHR38118">
    <property type="entry name" value="ANCHORED CELL WALL PROTEIN 11-RELATED"/>
    <property type="match status" value="1"/>
</dbReference>
<dbReference type="PANTHER" id="PTHR38118:SF3">
    <property type="entry name" value="ANCHORED CELL WALL PROTEIN 11"/>
    <property type="match status" value="1"/>
</dbReference>
<feature type="region of interest" description="Disordered" evidence="1">
    <location>
        <begin position="133"/>
        <end position="160"/>
    </location>
</feature>
<protein>
    <recommendedName>
        <fullName evidence="3">DUF7707 domain-containing protein</fullName>
    </recommendedName>
</protein>
<evidence type="ECO:0000256" key="1">
    <source>
        <dbReference type="SAM" id="MobiDB-lite"/>
    </source>
</evidence>
<evidence type="ECO:0000259" key="3">
    <source>
        <dbReference type="Pfam" id="PF24808"/>
    </source>
</evidence>
<keyword evidence="5" id="KW-1185">Reference proteome</keyword>
<evidence type="ECO:0000256" key="2">
    <source>
        <dbReference type="SAM" id="SignalP"/>
    </source>
</evidence>
<dbReference type="Pfam" id="PF24808">
    <property type="entry name" value="DUF7707"/>
    <property type="match status" value="1"/>
</dbReference>
<feature type="domain" description="DUF7707" evidence="3">
    <location>
        <begin position="27"/>
        <end position="126"/>
    </location>
</feature>
<reference evidence="4 5" key="1">
    <citation type="submission" date="2017-10" db="EMBL/GenBank/DDBJ databases">
        <title>Development of genomic resources for the powdery mildew, Erysiphe pulchra.</title>
        <authorList>
            <person name="Wadl P.A."/>
            <person name="Mack B.M."/>
            <person name="Moore G."/>
            <person name="Beltz S.B."/>
        </authorList>
    </citation>
    <scope>NUCLEOTIDE SEQUENCE [LARGE SCALE GENOMIC DNA]</scope>
    <source>
        <strain evidence="4">Cflorida</strain>
    </source>
</reference>
<proteinExistence type="predicted"/>
<comment type="caution">
    <text evidence="4">The sequence shown here is derived from an EMBL/GenBank/DDBJ whole genome shotgun (WGS) entry which is preliminary data.</text>
</comment>
<dbReference type="OrthoDB" id="2121879at2759"/>
<evidence type="ECO:0000313" key="4">
    <source>
        <dbReference type="EMBL" id="POS84415.1"/>
    </source>
</evidence>
<feature type="signal peptide" evidence="2">
    <location>
        <begin position="1"/>
        <end position="18"/>
    </location>
</feature>